<feature type="compositionally biased region" description="Low complexity" evidence="9">
    <location>
        <begin position="421"/>
        <end position="459"/>
    </location>
</feature>
<keyword evidence="3 10" id="KW-0812">Transmembrane</keyword>
<feature type="compositionally biased region" description="Polar residues" evidence="9">
    <location>
        <begin position="485"/>
        <end position="500"/>
    </location>
</feature>
<feature type="region of interest" description="Disordered" evidence="9">
    <location>
        <begin position="1"/>
        <end position="26"/>
    </location>
</feature>
<dbReference type="EMBL" id="AAKM01000003">
    <property type="protein sequence ID" value="EDL46431.1"/>
    <property type="molecule type" value="Genomic_DNA"/>
</dbReference>
<dbReference type="GO" id="GO:0022857">
    <property type="term" value="F:transmembrane transporter activity"/>
    <property type="evidence" value="ECO:0007669"/>
    <property type="project" value="InterPro"/>
</dbReference>
<keyword evidence="5" id="KW-0677">Repeat</keyword>
<feature type="compositionally biased region" description="Low complexity" evidence="9">
    <location>
        <begin position="466"/>
        <end position="484"/>
    </location>
</feature>
<dbReference type="STRING" id="126793.A5K1Y1"/>
<feature type="transmembrane region" description="Helical" evidence="10">
    <location>
        <begin position="213"/>
        <end position="235"/>
    </location>
</feature>
<evidence type="ECO:0000313" key="11">
    <source>
        <dbReference type="EMBL" id="EDL46431.1"/>
    </source>
</evidence>
<feature type="transmembrane region" description="Helical" evidence="10">
    <location>
        <begin position="78"/>
        <end position="102"/>
    </location>
</feature>
<keyword evidence="12" id="KW-1185">Reference proteome</keyword>
<evidence type="ECO:0000256" key="4">
    <source>
        <dbReference type="ARBA" id="ARBA00022729"/>
    </source>
</evidence>
<feature type="transmembrane region" description="Helical" evidence="10">
    <location>
        <begin position="155"/>
        <end position="174"/>
    </location>
</feature>
<feature type="transmembrane region" description="Helical" evidence="10">
    <location>
        <begin position="122"/>
        <end position="143"/>
    </location>
</feature>
<dbReference type="InterPro" id="IPR011701">
    <property type="entry name" value="MFS"/>
</dbReference>
<feature type="transmembrane region" description="Helical" evidence="10">
    <location>
        <begin position="646"/>
        <end position="669"/>
    </location>
</feature>
<dbReference type="RefSeq" id="XP_001616158.1">
    <property type="nucleotide sequence ID" value="XM_001616108.1"/>
</dbReference>
<feature type="transmembrane region" description="Helical" evidence="10">
    <location>
        <begin position="699"/>
        <end position="721"/>
    </location>
</feature>
<feature type="compositionally biased region" description="Low complexity" evidence="9">
    <location>
        <begin position="373"/>
        <end position="389"/>
    </location>
</feature>
<dbReference type="Gene3D" id="1.20.1250.20">
    <property type="entry name" value="MFS general substrate transporter like domains"/>
    <property type="match status" value="2"/>
</dbReference>
<evidence type="ECO:0000256" key="2">
    <source>
        <dbReference type="ARBA" id="ARBA00022448"/>
    </source>
</evidence>
<evidence type="ECO:0000256" key="1">
    <source>
        <dbReference type="ARBA" id="ARBA00004141"/>
    </source>
</evidence>
<sequence>MKAPEKDEAVANHPKSAQGAELNGKKGGALKINMQNEDEEAAKEYLSSIDNEVLTKLSCFSGLGTYLAKLKLKVNKFYFIYTILTIIHFSIYVNRGIIPGSYDFLSSYLKEKYATTNVDVHIGFLTSVFVFGLSISSIISGSLASTYSVFRITDVFLFQNSLALLMTGFSFIIGSYYSLMFSRFFCGFSEAAFITIIPPLIYSYSKDRAGSWISIFITMFPLGGCIGYLLAVLLPALKISIAQYFIGSGTVFMFFFLCFYLFDENLLKRYEDEKSRREQQSGGKPSEKPSEQPSEQPSKQPSEQPSKQPSKQPSEQPSKQPSKQPSEQPSETRAGNAGRDREEGKNLRKSVKGAVPSSVASHGAAHPGVPQKSANANNSANSANSTATAPRNRAPNKNASNSSSGRAAPGGQSRPAGGRRQSSNAQSGNAQSGNTQSGNTQSGNTQGGNTQSGGPQRGNPQGGQKQGSSTQSSNTQSGGPQSSNTQSAKPQTAKPQTAKPQTAEGGSGERKALEEGVEARKRGTNSSSGMYEEEMMHQAGEATSFNKTRSFNSTQKNYSDLNSNAYIGEIDLEANDDEEQQNISNNSYINNNLDKMYLTKSFGDDEVYMNTTQESYGKARKENKYLEIELDNCIESMDEEKNNEHLNLGLLVNTTLTNISFLILVTALTAHTDMIQSYLVYGAPILYALKLFPSYKAATVFCSLCACLSSIVGTCLGGFLMDFYNLNIQNVDKNYEHIKNNEKKIKIYSKDVLMYQYLRIIGIQTFIILVIASSLVMLIPFITNTYLFTFVMTLGLTFLFSAMPGHNIGIMVCVPQNIRAFSIGMSSFISHLLGDIPWTIIIGKIKGTLSPDCVVTRNGELSERCFQQSRGLRVTLFIICSKSLIMAAASFLLSVYAKKKIRRYKNKQGQGTKA</sequence>
<keyword evidence="6 10" id="KW-1133">Transmembrane helix</keyword>
<dbReference type="InterPro" id="IPR044770">
    <property type="entry name" value="MFS_spinster-like"/>
</dbReference>
<dbReference type="InterPro" id="IPR036259">
    <property type="entry name" value="MFS_trans_sf"/>
</dbReference>
<feature type="compositionally biased region" description="Polar residues" evidence="9">
    <location>
        <begin position="291"/>
        <end position="333"/>
    </location>
</feature>
<dbReference type="SUPFAM" id="SSF103473">
    <property type="entry name" value="MFS general substrate transporter"/>
    <property type="match status" value="1"/>
</dbReference>
<feature type="region of interest" description="Disordered" evidence="9">
    <location>
        <begin position="273"/>
        <end position="531"/>
    </location>
</feature>
<comment type="similarity">
    <text evidence="8">Belongs to the major facilitator superfamily. Spinster (TC 2.A.1.49) family.</text>
</comment>
<feature type="compositionally biased region" description="Polar residues" evidence="9">
    <location>
        <begin position="395"/>
        <end position="405"/>
    </location>
</feature>
<dbReference type="PANTHER" id="PTHR23505:SF79">
    <property type="entry name" value="PROTEIN SPINSTER"/>
    <property type="match status" value="1"/>
</dbReference>
<keyword evidence="7 10" id="KW-0472">Membrane</keyword>
<evidence type="ECO:0000256" key="6">
    <source>
        <dbReference type="ARBA" id="ARBA00022989"/>
    </source>
</evidence>
<dbReference type="OMA" id="WTIIIGK"/>
<feature type="transmembrane region" description="Helical" evidence="10">
    <location>
        <begin position="180"/>
        <end position="201"/>
    </location>
</feature>
<proteinExistence type="inferred from homology"/>
<gene>
    <name evidence="11" type="ORF">PVX_113850</name>
</gene>
<comment type="subcellular location">
    <subcellularLocation>
        <location evidence="1">Membrane</location>
        <topology evidence="1">Multi-pass membrane protein</topology>
    </subcellularLocation>
</comment>
<feature type="transmembrane region" description="Helical" evidence="10">
    <location>
        <begin position="876"/>
        <end position="897"/>
    </location>
</feature>
<keyword evidence="2" id="KW-0813">Transport</keyword>
<evidence type="ECO:0000313" key="12">
    <source>
        <dbReference type="Proteomes" id="UP000008333"/>
    </source>
</evidence>
<dbReference type="VEuPathDB" id="PlasmoDB:PVX_113850"/>
<dbReference type="PANTHER" id="PTHR23505">
    <property type="entry name" value="SPINSTER"/>
    <property type="match status" value="1"/>
</dbReference>
<evidence type="ECO:0000256" key="3">
    <source>
        <dbReference type="ARBA" id="ARBA00022692"/>
    </source>
</evidence>
<dbReference type="Pfam" id="PF04886">
    <property type="entry name" value="PT"/>
    <property type="match status" value="1"/>
</dbReference>
<evidence type="ECO:0000256" key="9">
    <source>
        <dbReference type="SAM" id="MobiDB-lite"/>
    </source>
</evidence>
<dbReference type="Proteomes" id="UP000008333">
    <property type="component" value="Unassembled WGS sequence"/>
</dbReference>
<dbReference type="KEGG" id="pvx:PVX_113850"/>
<dbReference type="PhylomeDB" id="A5K1Y1"/>
<feature type="compositionally biased region" description="Basic and acidic residues" evidence="9">
    <location>
        <begin position="273"/>
        <end position="290"/>
    </location>
</feature>
<reference evidence="11 12" key="1">
    <citation type="journal article" date="2008" name="Nature">
        <title>Comparative genomics of the neglected human malaria parasite Plasmodium vivax.</title>
        <authorList>
            <person name="Carlton J.M."/>
            <person name="Adams J.H."/>
            <person name="Silva J.C."/>
            <person name="Bidwell S.L."/>
            <person name="Lorenzi H."/>
            <person name="Caler E."/>
            <person name="Crabtree J."/>
            <person name="Angiuoli S.V."/>
            <person name="Merino E.F."/>
            <person name="Amedeo P."/>
            <person name="Cheng Q."/>
            <person name="Coulson R.M."/>
            <person name="Crabb B.S."/>
            <person name="Del Portillo H.A."/>
            <person name="Essien K."/>
            <person name="Feldblyum T.V."/>
            <person name="Fernandez-Becerra C."/>
            <person name="Gilson P.R."/>
            <person name="Gueye A.H."/>
            <person name="Guo X."/>
            <person name="Kang'a S."/>
            <person name="Kooij T.W."/>
            <person name="Korsinczky M."/>
            <person name="Meyer E.V."/>
            <person name="Nene V."/>
            <person name="Paulsen I."/>
            <person name="White O."/>
            <person name="Ralph S.A."/>
            <person name="Ren Q."/>
            <person name="Sargeant T.J."/>
            <person name="Salzberg S.L."/>
            <person name="Stoeckert C.J."/>
            <person name="Sullivan S.A."/>
            <person name="Yamamoto M.M."/>
            <person name="Hoffman S.L."/>
            <person name="Wortman J.R."/>
            <person name="Gardner M.J."/>
            <person name="Galinski M.R."/>
            <person name="Barnwell J.W."/>
            <person name="Fraser-Liggett C.M."/>
        </authorList>
    </citation>
    <scope>NUCLEOTIDE SEQUENCE [LARGE SCALE GENOMIC DNA]</scope>
    <source>
        <strain evidence="11 12">Salvador I</strain>
    </source>
</reference>
<evidence type="ECO:0000256" key="10">
    <source>
        <dbReference type="SAM" id="Phobius"/>
    </source>
</evidence>
<feature type="transmembrane region" description="Helical" evidence="10">
    <location>
        <begin position="757"/>
        <end position="779"/>
    </location>
</feature>
<evidence type="ECO:0000256" key="5">
    <source>
        <dbReference type="ARBA" id="ARBA00022737"/>
    </source>
</evidence>
<dbReference type="InterPro" id="IPR006970">
    <property type="entry name" value="PT"/>
</dbReference>
<keyword evidence="4" id="KW-0732">Signal</keyword>
<evidence type="ECO:0000256" key="8">
    <source>
        <dbReference type="ARBA" id="ARBA00024338"/>
    </source>
</evidence>
<feature type="compositionally biased region" description="Basic and acidic residues" evidence="9">
    <location>
        <begin position="507"/>
        <end position="521"/>
    </location>
</feature>
<dbReference type="InParanoid" id="A5K1Y1"/>
<dbReference type="GeneID" id="5475457"/>
<accession>A5K1Y1</accession>
<name>A5K1Y1_PLAVS</name>
<dbReference type="Pfam" id="PF07690">
    <property type="entry name" value="MFS_1"/>
    <property type="match status" value="1"/>
</dbReference>
<feature type="transmembrane region" description="Helical" evidence="10">
    <location>
        <begin position="241"/>
        <end position="262"/>
    </location>
</feature>
<dbReference type="AlphaFoldDB" id="A5K1Y1"/>
<dbReference type="CDD" id="cd06174">
    <property type="entry name" value="MFS"/>
    <property type="match status" value="1"/>
</dbReference>
<evidence type="ECO:0000256" key="7">
    <source>
        <dbReference type="ARBA" id="ARBA00023136"/>
    </source>
</evidence>
<organism evidence="11 12">
    <name type="scientific">Plasmodium vivax (strain Salvador I)</name>
    <dbReference type="NCBI Taxonomy" id="126793"/>
    <lineage>
        <taxon>Eukaryota</taxon>
        <taxon>Sar</taxon>
        <taxon>Alveolata</taxon>
        <taxon>Apicomplexa</taxon>
        <taxon>Aconoidasida</taxon>
        <taxon>Haemosporida</taxon>
        <taxon>Plasmodiidae</taxon>
        <taxon>Plasmodium</taxon>
        <taxon>Plasmodium (Plasmodium)</taxon>
    </lineage>
</organism>
<feature type="compositionally biased region" description="Basic and acidic residues" evidence="9">
    <location>
        <begin position="1"/>
        <end position="10"/>
    </location>
</feature>
<protein>
    <submittedName>
        <fullName evidence="11">Transporter, putative</fullName>
    </submittedName>
</protein>
<dbReference type="GO" id="GO:0016020">
    <property type="term" value="C:membrane"/>
    <property type="evidence" value="ECO:0007669"/>
    <property type="project" value="UniProtKB-SubCell"/>
</dbReference>
<comment type="caution">
    <text evidence="11">The sequence shown here is derived from an EMBL/GenBank/DDBJ whole genome shotgun (WGS) entry which is preliminary data.</text>
</comment>
<feature type="transmembrane region" description="Helical" evidence="10">
    <location>
        <begin position="786"/>
        <end position="803"/>
    </location>
</feature>